<evidence type="ECO:0000256" key="3">
    <source>
        <dbReference type="ARBA" id="ARBA00022617"/>
    </source>
</evidence>
<comment type="cofactor">
    <cofactor evidence="11">
        <name>heme</name>
        <dbReference type="ChEBI" id="CHEBI:30413"/>
    </cofactor>
</comment>
<dbReference type="AlphaFoldDB" id="A0ABD3HSU9"/>
<dbReference type="InterPro" id="IPR036396">
    <property type="entry name" value="Cyt_P450_sf"/>
</dbReference>
<dbReference type="Pfam" id="PF00067">
    <property type="entry name" value="p450"/>
    <property type="match status" value="1"/>
</dbReference>
<comment type="similarity">
    <text evidence="1">Belongs to the cytochrome P450 family.</text>
</comment>
<keyword evidence="10" id="KW-0456">Lyase</keyword>
<dbReference type="PANTHER" id="PTHR24286">
    <property type="entry name" value="CYTOCHROME P450 26"/>
    <property type="match status" value="1"/>
</dbReference>
<keyword evidence="3 11" id="KW-0349">Heme</keyword>
<evidence type="ECO:0000256" key="1">
    <source>
        <dbReference type="ARBA" id="ARBA00010617"/>
    </source>
</evidence>
<accession>A0ABD3HSU9</accession>
<gene>
    <name evidence="12" type="ORF">R1sor_008258</name>
</gene>
<dbReference type="CDD" id="cd11071">
    <property type="entry name" value="CYP74"/>
    <property type="match status" value="1"/>
</dbReference>
<dbReference type="GO" id="GO:0016829">
    <property type="term" value="F:lyase activity"/>
    <property type="evidence" value="ECO:0007669"/>
    <property type="project" value="UniProtKB-KW"/>
</dbReference>
<dbReference type="PRINTS" id="PR00465">
    <property type="entry name" value="EP450IV"/>
</dbReference>
<evidence type="ECO:0000256" key="8">
    <source>
        <dbReference type="ARBA" id="ARBA00023098"/>
    </source>
</evidence>
<dbReference type="EMBL" id="JBJQOH010000003">
    <property type="protein sequence ID" value="KAL3694607.1"/>
    <property type="molecule type" value="Genomic_DNA"/>
</dbReference>
<keyword evidence="2" id="KW-0444">Lipid biosynthesis</keyword>
<evidence type="ECO:0000256" key="7">
    <source>
        <dbReference type="ARBA" id="ARBA00023004"/>
    </source>
</evidence>
<keyword evidence="8" id="KW-0443">Lipid metabolism</keyword>
<evidence type="ECO:0000256" key="5">
    <source>
        <dbReference type="ARBA" id="ARBA00022767"/>
    </source>
</evidence>
<keyword evidence="9" id="KW-0275">Fatty acid biosynthesis</keyword>
<feature type="binding site" description="axial binding residue" evidence="11">
    <location>
        <position position="553"/>
    </location>
    <ligand>
        <name>heme</name>
        <dbReference type="ChEBI" id="CHEBI:30413"/>
    </ligand>
    <ligandPart>
        <name>Fe</name>
        <dbReference type="ChEBI" id="CHEBI:18248"/>
    </ligandPart>
</feature>
<evidence type="ECO:0000256" key="2">
    <source>
        <dbReference type="ARBA" id="ARBA00022516"/>
    </source>
</evidence>
<keyword evidence="6" id="KW-0276">Fatty acid metabolism</keyword>
<evidence type="ECO:0000256" key="6">
    <source>
        <dbReference type="ARBA" id="ARBA00022832"/>
    </source>
</evidence>
<dbReference type="Gene3D" id="1.10.630.10">
    <property type="entry name" value="Cytochrome P450"/>
    <property type="match status" value="1"/>
</dbReference>
<dbReference type="GO" id="GO:0031408">
    <property type="term" value="P:oxylipin biosynthetic process"/>
    <property type="evidence" value="ECO:0007669"/>
    <property type="project" value="UniProtKB-KW"/>
</dbReference>
<organism evidence="12 13">
    <name type="scientific">Riccia sorocarpa</name>
    <dbReference type="NCBI Taxonomy" id="122646"/>
    <lineage>
        <taxon>Eukaryota</taxon>
        <taxon>Viridiplantae</taxon>
        <taxon>Streptophyta</taxon>
        <taxon>Embryophyta</taxon>
        <taxon>Marchantiophyta</taxon>
        <taxon>Marchantiopsida</taxon>
        <taxon>Marchantiidae</taxon>
        <taxon>Marchantiales</taxon>
        <taxon>Ricciaceae</taxon>
        <taxon>Riccia</taxon>
    </lineage>
</organism>
<keyword evidence="13" id="KW-1185">Reference proteome</keyword>
<reference evidence="12 13" key="1">
    <citation type="submission" date="2024-09" db="EMBL/GenBank/DDBJ databases">
        <title>Chromosome-scale assembly of Riccia sorocarpa.</title>
        <authorList>
            <person name="Paukszto L."/>
        </authorList>
    </citation>
    <scope>NUCLEOTIDE SEQUENCE [LARGE SCALE GENOMIC DNA]</scope>
    <source>
        <strain evidence="12">LP-2024</strain>
        <tissue evidence="12">Aerial parts of the thallus</tissue>
    </source>
</reference>
<evidence type="ECO:0000256" key="4">
    <source>
        <dbReference type="ARBA" id="ARBA00022723"/>
    </source>
</evidence>
<evidence type="ECO:0000256" key="11">
    <source>
        <dbReference type="PIRSR" id="PIRSR602403-1"/>
    </source>
</evidence>
<dbReference type="FunFam" id="1.10.630.10:FF:000024">
    <property type="entry name" value="Allene oxide synthase, chloroplastic"/>
    <property type="match status" value="1"/>
</dbReference>
<keyword evidence="5" id="KW-0925">Oxylipin biosynthesis</keyword>
<dbReference type="InterPro" id="IPR002403">
    <property type="entry name" value="Cyt_P450_E_grp-IV"/>
</dbReference>
<evidence type="ECO:0008006" key="14">
    <source>
        <dbReference type="Google" id="ProtNLM"/>
    </source>
</evidence>
<evidence type="ECO:0000256" key="10">
    <source>
        <dbReference type="ARBA" id="ARBA00023239"/>
    </source>
</evidence>
<keyword evidence="7 11" id="KW-0408">Iron</keyword>
<dbReference type="GO" id="GO:0006633">
    <property type="term" value="P:fatty acid biosynthetic process"/>
    <property type="evidence" value="ECO:0007669"/>
    <property type="project" value="UniProtKB-KW"/>
</dbReference>
<name>A0ABD3HSU9_9MARC</name>
<dbReference type="SUPFAM" id="SSF48264">
    <property type="entry name" value="Cytochrome P450"/>
    <property type="match status" value="1"/>
</dbReference>
<evidence type="ECO:0000313" key="13">
    <source>
        <dbReference type="Proteomes" id="UP001633002"/>
    </source>
</evidence>
<evidence type="ECO:0000313" key="12">
    <source>
        <dbReference type="EMBL" id="KAL3694607.1"/>
    </source>
</evidence>
<protein>
    <recommendedName>
        <fullName evidence="14">Cytochrome P450</fullName>
    </recommendedName>
</protein>
<evidence type="ECO:0000256" key="9">
    <source>
        <dbReference type="ARBA" id="ARBA00023160"/>
    </source>
</evidence>
<dbReference type="GO" id="GO:0046872">
    <property type="term" value="F:metal ion binding"/>
    <property type="evidence" value="ECO:0007669"/>
    <property type="project" value="UniProtKB-KW"/>
</dbReference>
<comment type="caution">
    <text evidence="12">The sequence shown here is derived from an EMBL/GenBank/DDBJ whole genome shotgun (WGS) entry which is preliminary data.</text>
</comment>
<sequence>MFLQLAVWKRLVRWLTHQSQDSARLNLEGTIRRDRGKTVQEPLNFYKMEATSIGFPGSTNLTATFGSRLRKRSLSSSVAVGGKQRSQLLKPTVHVCRNLGRGLNVRSASISRDAPITTSSGLPLREVPGSYGLPFFGAFFDKIAFYWIEGTPNFYANRMAQHQSTVYRMNTVPQPPFFPVDPRVIVLLDQKSYSTLFDVDKVEKADVFVGTFVPDLQFTGGYRILPYLDPSEEKHKILKSFTFEVLKSSGRRVFPEVHAALSEVFVKWETGLKKNGKVKYNEALSVGSVRLNSRALLNADPTDPDTKATLGRDAPSIIKSWIIPQIIPMAVIRLPTWMKVALAPFIELLIHTFPIPYALVKSKHQKIVAFVRENAKETLDMAEKQFGLDREEALHNLMFNTFFNSWGGLNFLYPSIIKRLGSTSEEFQRELSAEVRKAIEDNGGLNPAALNSMPLVQSAVYEVFRTDPPVPYQFGRAKKDLIIESHTAAFRVKKGEMLAGYMPVAHKDPKVFADPDVFNPKRFLGEKGQKLVQYVLWSNGRQTETPTTHNKQCPGKDFITTIANLLVAEVYSRYEILTVDGDTLVSVKRVSSGLKPRWL</sequence>
<proteinExistence type="inferred from homology"/>
<dbReference type="Proteomes" id="UP001633002">
    <property type="component" value="Unassembled WGS sequence"/>
</dbReference>
<keyword evidence="4 11" id="KW-0479">Metal-binding</keyword>
<dbReference type="InterPro" id="IPR001128">
    <property type="entry name" value="Cyt_P450"/>
</dbReference>
<dbReference type="PANTHER" id="PTHR24286:SF255">
    <property type="entry name" value="ALLENE OXIDE SYNTHASE, CHLOROPLASTIC"/>
    <property type="match status" value="1"/>
</dbReference>